<evidence type="ECO:0000259" key="1">
    <source>
        <dbReference type="Pfam" id="PF07727"/>
    </source>
</evidence>
<comment type="caution">
    <text evidence="2">The sequence shown here is derived from an EMBL/GenBank/DDBJ whole genome shotgun (WGS) entry which is preliminary data.</text>
</comment>
<accession>A0A699HIM5</accession>
<sequence>MMGNRALLMNFMEKFLGTVRFGNNDFAVIAGYGDVVIGSMTIKRVYYGKSSNPTVSQVSDASRKDLEDLFQKFYDEYFDSSKLKKSLTMNVETSNNEGEVFHEVSESFQGESFSSSLNDNVQQSIEEVMLPQTNTQLISNDMIPNVDEASSSHNVFNERLEDAYFDACTTFHDTSNVLTYYQPYPHETKWTKDHPLHKIIGDLNSSVCTWGQLENSCLFACLLSSIEPANVAEALKDVDWIFKNKKDEICLVIRNKARIVAVGYSQQEGIDYDETFAPVARIEAIRLFLAYDAHKDFTVFEMDVKTAFLNGILKKEVYVSQPPGFVSKQYPDHVYALDKALFGMENCDTVPTSMVEQAKLKLDLVGKPVDHTIYRSMIGSLMYLTSSHPYIMFATCMCARYQANPNEHHVSSIKRIFRYPKWTINLGLWYPKDSGFDLTAYSDANHAGCHLDRKSTSGSVQFLGDKLVCWSSKKQNYVSISTAESEYVAVSGYCDQVLWMRTQLTDYGFFFDKVPIYCDSKSVIAISCNPGECLYNDRKLSKIKFSSSYDVSEDDEKQKREITRCVVLSPDFMLVDESQVLLRVLRKNNIYSVDLKNVAPSGEARYKPDGIRSKRYHIIPFGELNGVPIALVARSGVISKSTNRIFVSHEDDLCNNLKVFEANIKGSYGSSLNSQNVAFLSAEDTNSINEVNTDLEQIDHDDLEEMDLKWQVAMLSVRVKRYYKKTGRKINFNSKEPIGFDKTKVECFNCHRRGHITKEYRAPRNQGNMNGDARHRNRDN</sequence>
<dbReference type="GO" id="GO:0008270">
    <property type="term" value="F:zinc ion binding"/>
    <property type="evidence" value="ECO:0007669"/>
    <property type="project" value="InterPro"/>
</dbReference>
<dbReference type="SUPFAM" id="SSF57756">
    <property type="entry name" value="Retrovirus zinc finger-like domains"/>
    <property type="match status" value="1"/>
</dbReference>
<dbReference type="EMBL" id="BKCJ010162429">
    <property type="protein sequence ID" value="GEY23925.1"/>
    <property type="molecule type" value="Genomic_DNA"/>
</dbReference>
<dbReference type="PANTHER" id="PTHR11439:SF495">
    <property type="entry name" value="REVERSE TRANSCRIPTASE, RNA-DEPENDENT DNA POLYMERASE-RELATED"/>
    <property type="match status" value="1"/>
</dbReference>
<dbReference type="InterPro" id="IPR036875">
    <property type="entry name" value="Znf_CCHC_sf"/>
</dbReference>
<dbReference type="Pfam" id="PF07727">
    <property type="entry name" value="RVT_2"/>
    <property type="match status" value="1"/>
</dbReference>
<feature type="non-terminal residue" evidence="2">
    <location>
        <position position="780"/>
    </location>
</feature>
<dbReference type="PANTHER" id="PTHR11439">
    <property type="entry name" value="GAG-POL-RELATED RETROTRANSPOSON"/>
    <property type="match status" value="1"/>
</dbReference>
<reference evidence="2" key="1">
    <citation type="journal article" date="2019" name="Sci. Rep.">
        <title>Draft genome of Tanacetum cinerariifolium, the natural source of mosquito coil.</title>
        <authorList>
            <person name="Yamashiro T."/>
            <person name="Shiraishi A."/>
            <person name="Satake H."/>
            <person name="Nakayama K."/>
        </authorList>
    </citation>
    <scope>NUCLEOTIDE SEQUENCE</scope>
</reference>
<evidence type="ECO:0000313" key="2">
    <source>
        <dbReference type="EMBL" id="GEY23925.1"/>
    </source>
</evidence>
<protein>
    <submittedName>
        <fullName evidence="2">Uncharacterized mitochondrial protein AtMg00810-like</fullName>
    </submittedName>
</protein>
<organism evidence="2">
    <name type="scientific">Tanacetum cinerariifolium</name>
    <name type="common">Dalmatian daisy</name>
    <name type="synonym">Chrysanthemum cinerariifolium</name>
    <dbReference type="NCBI Taxonomy" id="118510"/>
    <lineage>
        <taxon>Eukaryota</taxon>
        <taxon>Viridiplantae</taxon>
        <taxon>Streptophyta</taxon>
        <taxon>Embryophyta</taxon>
        <taxon>Tracheophyta</taxon>
        <taxon>Spermatophyta</taxon>
        <taxon>Magnoliopsida</taxon>
        <taxon>eudicotyledons</taxon>
        <taxon>Gunneridae</taxon>
        <taxon>Pentapetalae</taxon>
        <taxon>asterids</taxon>
        <taxon>campanulids</taxon>
        <taxon>Asterales</taxon>
        <taxon>Asteraceae</taxon>
        <taxon>Asteroideae</taxon>
        <taxon>Anthemideae</taxon>
        <taxon>Anthemidinae</taxon>
        <taxon>Tanacetum</taxon>
    </lineage>
</organism>
<gene>
    <name evidence="2" type="ORF">Tci_395899</name>
</gene>
<dbReference type="GO" id="GO:0003676">
    <property type="term" value="F:nucleic acid binding"/>
    <property type="evidence" value="ECO:0007669"/>
    <property type="project" value="InterPro"/>
</dbReference>
<name>A0A699HIM5_TANCI</name>
<proteinExistence type="predicted"/>
<feature type="domain" description="Reverse transcriptase Ty1/copia-type" evidence="1">
    <location>
        <begin position="238"/>
        <end position="380"/>
    </location>
</feature>
<dbReference type="CDD" id="cd09272">
    <property type="entry name" value="RNase_HI_RT_Ty1"/>
    <property type="match status" value="1"/>
</dbReference>
<dbReference type="AlphaFoldDB" id="A0A699HIM5"/>
<dbReference type="InterPro" id="IPR013103">
    <property type="entry name" value="RVT_2"/>
</dbReference>